<keyword evidence="5 9" id="KW-0472">Membrane</keyword>
<dbReference type="CDD" id="cd15047">
    <property type="entry name" value="7tmC_GABA-B-like"/>
    <property type="match status" value="1"/>
</dbReference>
<feature type="transmembrane region" description="Helical" evidence="9">
    <location>
        <begin position="373"/>
        <end position="397"/>
    </location>
</feature>
<keyword evidence="12" id="KW-1185">Reference proteome</keyword>
<keyword evidence="3 9" id="KW-1133">Transmembrane helix</keyword>
<keyword evidence="2 9" id="KW-0812">Transmembrane</keyword>
<organism evidence="11 12">
    <name type="scientific">Mizuhopecten yessoensis</name>
    <name type="common">Japanese scallop</name>
    <name type="synonym">Patinopecten yessoensis</name>
    <dbReference type="NCBI Taxonomy" id="6573"/>
    <lineage>
        <taxon>Eukaryota</taxon>
        <taxon>Metazoa</taxon>
        <taxon>Spiralia</taxon>
        <taxon>Lophotrochozoa</taxon>
        <taxon>Mollusca</taxon>
        <taxon>Bivalvia</taxon>
        <taxon>Autobranchia</taxon>
        <taxon>Pteriomorphia</taxon>
        <taxon>Pectinida</taxon>
        <taxon>Pectinoidea</taxon>
        <taxon>Pectinidae</taxon>
        <taxon>Mizuhopecten</taxon>
    </lineage>
</organism>
<feature type="transmembrane region" description="Helical" evidence="9">
    <location>
        <begin position="574"/>
        <end position="594"/>
    </location>
</feature>
<evidence type="ECO:0000256" key="5">
    <source>
        <dbReference type="ARBA" id="ARBA00023136"/>
    </source>
</evidence>
<evidence type="ECO:0000256" key="6">
    <source>
        <dbReference type="ARBA" id="ARBA00023170"/>
    </source>
</evidence>
<feature type="transmembrane region" description="Helical" evidence="9">
    <location>
        <begin position="542"/>
        <end position="562"/>
    </location>
</feature>
<name>A0A210R6N7_MIZYE</name>
<dbReference type="PRINTS" id="PR01177">
    <property type="entry name" value="GABAB1RECPTR"/>
</dbReference>
<dbReference type="GO" id="GO:0038039">
    <property type="term" value="C:G protein-coupled receptor heterodimeric complex"/>
    <property type="evidence" value="ECO:0007669"/>
    <property type="project" value="TreeGrafter"/>
</dbReference>
<feature type="transmembrane region" description="Helical" evidence="9">
    <location>
        <begin position="513"/>
        <end position="530"/>
    </location>
</feature>
<dbReference type="Proteomes" id="UP000242188">
    <property type="component" value="Unassembled WGS sequence"/>
</dbReference>
<comment type="caution">
    <text evidence="11">The sequence shown here is derived from an EMBL/GenBank/DDBJ whole genome shotgun (WGS) entry which is preliminary data.</text>
</comment>
<evidence type="ECO:0000313" key="11">
    <source>
        <dbReference type="EMBL" id="OWF56531.1"/>
    </source>
</evidence>
<dbReference type="Pfam" id="PF00003">
    <property type="entry name" value="7tm_3"/>
    <property type="match status" value="1"/>
</dbReference>
<gene>
    <name evidence="11" type="ORF">KP79_PYT17986</name>
</gene>
<keyword evidence="6 11" id="KW-0675">Receptor</keyword>
<dbReference type="OrthoDB" id="2150267at2759"/>
<evidence type="ECO:0000256" key="4">
    <source>
        <dbReference type="ARBA" id="ARBA00023040"/>
    </source>
</evidence>
<dbReference type="Gene3D" id="3.40.50.2300">
    <property type="match status" value="2"/>
</dbReference>
<feature type="transmembrane region" description="Helical" evidence="9">
    <location>
        <begin position="451"/>
        <end position="472"/>
    </location>
</feature>
<dbReference type="STRING" id="6573.A0A210R6N7"/>
<dbReference type="SUPFAM" id="SSF53822">
    <property type="entry name" value="Periplasmic binding protein-like I"/>
    <property type="match status" value="1"/>
</dbReference>
<proteinExistence type="predicted"/>
<evidence type="ECO:0000256" key="1">
    <source>
        <dbReference type="ARBA" id="ARBA00004141"/>
    </source>
</evidence>
<keyword evidence="4" id="KW-0297">G-protein coupled receptor</keyword>
<evidence type="ECO:0000256" key="7">
    <source>
        <dbReference type="ARBA" id="ARBA00023180"/>
    </source>
</evidence>
<keyword evidence="7" id="KW-0325">Glycoprotein</keyword>
<evidence type="ECO:0000256" key="2">
    <source>
        <dbReference type="ARBA" id="ARBA00022692"/>
    </source>
</evidence>
<dbReference type="InterPro" id="IPR028082">
    <property type="entry name" value="Peripla_BP_I"/>
</dbReference>
<evidence type="ECO:0000256" key="3">
    <source>
        <dbReference type="ARBA" id="ARBA00022989"/>
    </source>
</evidence>
<evidence type="ECO:0000313" key="12">
    <source>
        <dbReference type="Proteomes" id="UP000242188"/>
    </source>
</evidence>
<sequence length="693" mass="77905">MSFIAGTSTIKDRVLYPSMYSTVFIQDDLNPLRIGMMKYFGWTQVSTILFDKDYFGSVSIEFGQIDEFHSLLQTENFTLLASSVIVDLGRTSEHILRLKQYNSRVIFGAFRSSQAPAIFCEVYKQGMYGHKYVWILSGTSMYTSWTDSRLDGAGTGCTREQILEAAQGYITLDNEYIGESDQQTISGRSVAEYDIFIRSYMAQFPDYKLTRKHTFGYDTAWALALALNASIACLNGSSLTAFNYNNSDILNIIQDKMDQVRFEGVSGPVSFNNGRRIGLSYIQSNKNFVRTSVAKFDPEKDVLNWTIYPSMLFQGGKIPKDVFTYVTKYFTVPLSAVVSIIIIDVIGFVMAFGFLTFNIYFRENRNIKMSSPRINNVIIIGAIIMYTSVCISTYSAYSIPNVGKATCMINTWVYSLGFTTVFGALFSKTWRVHVLFKQTSLARKVIKDSQLFGQVGILLLFDVILLTAWSVFHPLEMQQIKINREASDDDVVLMEVFVQCNHRYFVYWAAAEYAYKGLLLAFGTFLAWETRNIHVPILNDSVYIGFCVYNIVVVCAIGVPTHHILMLEQSLLKYILQNSLTIFCTSLVLCILFIPKISLRNQTDNIRFVPTLKGQSGNNNSTVSRSTCMSAVTQSSTNGLTLKKNDHNTKTLSIEVTGKSDVTTIALEASTSRLALPTVDTRQISDGTKLCGK</sequence>
<protein>
    <submittedName>
        <fullName evidence="11">Gamma-aminobutyric acid type B receptor subunit 2</fullName>
    </submittedName>
</protein>
<dbReference type="InterPro" id="IPR001828">
    <property type="entry name" value="ANF_lig-bd_rcpt"/>
</dbReference>
<evidence type="ECO:0000259" key="10">
    <source>
        <dbReference type="PROSITE" id="PS50259"/>
    </source>
</evidence>
<dbReference type="AlphaFoldDB" id="A0A210R6N7"/>
<reference evidence="11 12" key="1">
    <citation type="journal article" date="2017" name="Nat. Ecol. Evol.">
        <title>Scallop genome provides insights into evolution of bilaterian karyotype and development.</title>
        <authorList>
            <person name="Wang S."/>
            <person name="Zhang J."/>
            <person name="Jiao W."/>
            <person name="Li J."/>
            <person name="Xun X."/>
            <person name="Sun Y."/>
            <person name="Guo X."/>
            <person name="Huan P."/>
            <person name="Dong B."/>
            <person name="Zhang L."/>
            <person name="Hu X."/>
            <person name="Sun X."/>
            <person name="Wang J."/>
            <person name="Zhao C."/>
            <person name="Wang Y."/>
            <person name="Wang D."/>
            <person name="Huang X."/>
            <person name="Wang R."/>
            <person name="Lv J."/>
            <person name="Li Y."/>
            <person name="Zhang Z."/>
            <person name="Liu B."/>
            <person name="Lu W."/>
            <person name="Hui Y."/>
            <person name="Liang J."/>
            <person name="Zhou Z."/>
            <person name="Hou R."/>
            <person name="Li X."/>
            <person name="Liu Y."/>
            <person name="Li H."/>
            <person name="Ning X."/>
            <person name="Lin Y."/>
            <person name="Zhao L."/>
            <person name="Xing Q."/>
            <person name="Dou J."/>
            <person name="Li Y."/>
            <person name="Mao J."/>
            <person name="Guo H."/>
            <person name="Dou H."/>
            <person name="Li T."/>
            <person name="Mu C."/>
            <person name="Jiang W."/>
            <person name="Fu Q."/>
            <person name="Fu X."/>
            <person name="Miao Y."/>
            <person name="Liu J."/>
            <person name="Yu Q."/>
            <person name="Li R."/>
            <person name="Liao H."/>
            <person name="Li X."/>
            <person name="Kong Y."/>
            <person name="Jiang Z."/>
            <person name="Chourrout D."/>
            <person name="Li R."/>
            <person name="Bao Z."/>
        </authorList>
    </citation>
    <scope>NUCLEOTIDE SEQUENCE [LARGE SCALE GENOMIC DNA]</scope>
    <source>
        <strain evidence="11 12">PY_sf001</strain>
    </source>
</reference>
<evidence type="ECO:0000256" key="8">
    <source>
        <dbReference type="ARBA" id="ARBA00023224"/>
    </source>
</evidence>
<dbReference type="Pfam" id="PF01094">
    <property type="entry name" value="ANF_receptor"/>
    <property type="match status" value="1"/>
</dbReference>
<dbReference type="GO" id="GO:0004965">
    <property type="term" value="F:G protein-coupled GABA receptor activity"/>
    <property type="evidence" value="ECO:0007669"/>
    <property type="project" value="InterPro"/>
</dbReference>
<accession>A0A210R6N7</accession>
<dbReference type="PRINTS" id="PR01176">
    <property type="entry name" value="GABABRECEPTR"/>
</dbReference>
<feature type="domain" description="G-protein coupled receptors family 3 profile" evidence="10">
    <location>
        <begin position="405"/>
        <end position="597"/>
    </location>
</feature>
<dbReference type="GO" id="GO:0007214">
    <property type="term" value="P:gamma-aminobutyric acid signaling pathway"/>
    <property type="evidence" value="ECO:0007669"/>
    <property type="project" value="TreeGrafter"/>
</dbReference>
<dbReference type="InterPro" id="IPR002455">
    <property type="entry name" value="GPCR3_GABA-B"/>
</dbReference>
<dbReference type="PANTHER" id="PTHR10519:SF74">
    <property type="entry name" value="GAMMA-AMINOBUTYRIC ACID TYPE B RECEPTOR SUBUNIT 2"/>
    <property type="match status" value="1"/>
</dbReference>
<feature type="transmembrane region" description="Helical" evidence="9">
    <location>
        <begin position="336"/>
        <end position="361"/>
    </location>
</feature>
<dbReference type="EMBL" id="NEDP02000172">
    <property type="protein sequence ID" value="OWF56531.1"/>
    <property type="molecule type" value="Genomic_DNA"/>
</dbReference>
<dbReference type="PANTHER" id="PTHR10519">
    <property type="entry name" value="GABA-B RECEPTOR"/>
    <property type="match status" value="1"/>
</dbReference>
<keyword evidence="8" id="KW-0807">Transducer</keyword>
<dbReference type="InterPro" id="IPR017978">
    <property type="entry name" value="GPCR_3_C"/>
</dbReference>
<evidence type="ECO:0000256" key="9">
    <source>
        <dbReference type="SAM" id="Phobius"/>
    </source>
</evidence>
<dbReference type="PROSITE" id="PS50259">
    <property type="entry name" value="G_PROTEIN_RECEP_F3_4"/>
    <property type="match status" value="1"/>
</dbReference>
<comment type="subcellular location">
    <subcellularLocation>
        <location evidence="1">Membrane</location>
        <topology evidence="1">Multi-pass membrane protein</topology>
    </subcellularLocation>
</comment>
<feature type="transmembrane region" description="Helical" evidence="9">
    <location>
        <begin position="409"/>
        <end position="430"/>
    </location>
</feature>